<evidence type="ECO:0000256" key="2">
    <source>
        <dbReference type="ARBA" id="ARBA00009997"/>
    </source>
</evidence>
<dbReference type="SUPFAM" id="SSF142823">
    <property type="entry name" value="ComB-like"/>
    <property type="match status" value="1"/>
</dbReference>
<comment type="cofactor">
    <cofactor evidence="1">
        <name>Mg(2+)</name>
        <dbReference type="ChEBI" id="CHEBI:18420"/>
    </cofactor>
</comment>
<comment type="caution">
    <text evidence="8">The sequence shown here is derived from an EMBL/GenBank/DDBJ whole genome shotgun (WGS) entry which is preliminary data.</text>
</comment>
<comment type="catalytic activity">
    <reaction evidence="7">
        <text>(2R)-O-phospho-3-sulfolactate + H2O = (2R)-3-sulfolactate + phosphate</text>
        <dbReference type="Rhea" id="RHEA:23416"/>
        <dbReference type="ChEBI" id="CHEBI:15377"/>
        <dbReference type="ChEBI" id="CHEBI:15597"/>
        <dbReference type="ChEBI" id="CHEBI:43474"/>
        <dbReference type="ChEBI" id="CHEBI:58738"/>
        <dbReference type="EC" id="3.1.3.71"/>
    </reaction>
</comment>
<protein>
    <recommendedName>
        <fullName evidence="4">Probable 2-phosphosulfolactate phosphatase</fullName>
        <ecNumber evidence="3">3.1.3.71</ecNumber>
    </recommendedName>
</protein>
<dbReference type="InterPro" id="IPR036702">
    <property type="entry name" value="ComB-like_sf"/>
</dbReference>
<evidence type="ECO:0000256" key="5">
    <source>
        <dbReference type="ARBA" id="ARBA00022801"/>
    </source>
</evidence>
<name>A0ABP7BBA1_9MICO</name>
<accession>A0ABP7BBA1</accession>
<reference evidence="9" key="1">
    <citation type="journal article" date="2019" name="Int. J. Syst. Evol. Microbiol.">
        <title>The Global Catalogue of Microorganisms (GCM) 10K type strain sequencing project: providing services to taxonomists for standard genome sequencing and annotation.</title>
        <authorList>
            <consortium name="The Broad Institute Genomics Platform"/>
            <consortium name="The Broad Institute Genome Sequencing Center for Infectious Disease"/>
            <person name="Wu L."/>
            <person name="Ma J."/>
        </authorList>
    </citation>
    <scope>NUCLEOTIDE SEQUENCE [LARGE SCALE GENOMIC DNA]</scope>
    <source>
        <strain evidence="9">JCM 16546</strain>
    </source>
</reference>
<evidence type="ECO:0000313" key="8">
    <source>
        <dbReference type="EMBL" id="GAA3655447.1"/>
    </source>
</evidence>
<evidence type="ECO:0000256" key="6">
    <source>
        <dbReference type="ARBA" id="ARBA00022842"/>
    </source>
</evidence>
<keyword evidence="6" id="KW-0460">Magnesium</keyword>
<evidence type="ECO:0000256" key="1">
    <source>
        <dbReference type="ARBA" id="ARBA00001946"/>
    </source>
</evidence>
<dbReference type="EMBL" id="BAAAYV010000006">
    <property type="protein sequence ID" value="GAA3655447.1"/>
    <property type="molecule type" value="Genomic_DNA"/>
</dbReference>
<organism evidence="8 9">
    <name type="scientific">Microbacterium marinilacus</name>
    <dbReference type="NCBI Taxonomy" id="415209"/>
    <lineage>
        <taxon>Bacteria</taxon>
        <taxon>Bacillati</taxon>
        <taxon>Actinomycetota</taxon>
        <taxon>Actinomycetes</taxon>
        <taxon>Micrococcales</taxon>
        <taxon>Microbacteriaceae</taxon>
        <taxon>Microbacterium</taxon>
    </lineage>
</organism>
<dbReference type="PANTHER" id="PTHR37311">
    <property type="entry name" value="2-PHOSPHOSULFOLACTATE PHOSPHATASE-RELATED"/>
    <property type="match status" value="1"/>
</dbReference>
<gene>
    <name evidence="8" type="ORF">GCM10022202_14490</name>
</gene>
<evidence type="ECO:0000256" key="7">
    <source>
        <dbReference type="ARBA" id="ARBA00033711"/>
    </source>
</evidence>
<dbReference type="Proteomes" id="UP001410795">
    <property type="component" value="Unassembled WGS sequence"/>
</dbReference>
<dbReference type="EC" id="3.1.3.71" evidence="3"/>
<keyword evidence="9" id="KW-1185">Reference proteome</keyword>
<proteinExistence type="inferred from homology"/>
<evidence type="ECO:0000256" key="3">
    <source>
        <dbReference type="ARBA" id="ARBA00012953"/>
    </source>
</evidence>
<dbReference type="Pfam" id="PF04029">
    <property type="entry name" value="2-ph_phosp"/>
    <property type="match status" value="1"/>
</dbReference>
<dbReference type="InterPro" id="IPR005238">
    <property type="entry name" value="ComB-like"/>
</dbReference>
<dbReference type="PANTHER" id="PTHR37311:SF1">
    <property type="entry name" value="2-PHOSPHOSULFOLACTATE PHOSPHATASE-RELATED"/>
    <property type="match status" value="1"/>
</dbReference>
<dbReference type="Gene3D" id="3.90.1560.10">
    <property type="entry name" value="ComB-like"/>
    <property type="match status" value="1"/>
</dbReference>
<keyword evidence="5" id="KW-0378">Hydrolase</keyword>
<evidence type="ECO:0000256" key="4">
    <source>
        <dbReference type="ARBA" id="ARBA00021948"/>
    </source>
</evidence>
<evidence type="ECO:0000313" key="9">
    <source>
        <dbReference type="Proteomes" id="UP001410795"/>
    </source>
</evidence>
<comment type="similarity">
    <text evidence="2">Belongs to the ComB family.</text>
</comment>
<sequence>MWPTIAPLGAAGATPAPHARPMPRGCRAGAAPAGAYADRVSTPFDQSAYQVRLDWGVDGVARLAPADVYVVVDVIRFSSNVAAAVAAGGRVVLADAAAHSVNGAAVARAAGELAHRPLVLAAALRNASAVAAAVKAEQERRGARTSVAVIAGGELAPGGTLRFAVEDLLGAGAVVDALTPLGIDHSSPEAVAAAESFASLRRAAKHLLTASGSGRELEGDARHGEVLAAARVDDLDAVPVLRDGVFAAL</sequence>